<evidence type="ECO:0000259" key="2">
    <source>
        <dbReference type="SMART" id="SM00382"/>
    </source>
</evidence>
<dbReference type="PANTHER" id="PTHR22605:SF1">
    <property type="entry name" value="RZ-TYPE DOMAIN-CONTAINING PROTEIN"/>
    <property type="match status" value="1"/>
</dbReference>
<evidence type="ECO:0000313" key="4">
    <source>
        <dbReference type="Proteomes" id="UP000023152"/>
    </source>
</evidence>
<dbReference type="AlphaFoldDB" id="X6P0Z3"/>
<dbReference type="InterPro" id="IPR027417">
    <property type="entry name" value="P-loop_NTPase"/>
</dbReference>
<feature type="domain" description="AAA+ ATPase" evidence="2">
    <location>
        <begin position="635"/>
        <end position="761"/>
    </location>
</feature>
<evidence type="ECO:0000256" key="1">
    <source>
        <dbReference type="SAM" id="MobiDB-lite"/>
    </source>
</evidence>
<dbReference type="SMART" id="SM00382">
    <property type="entry name" value="AAA"/>
    <property type="match status" value="1"/>
</dbReference>
<feature type="compositionally biased region" description="Basic and acidic residues" evidence="1">
    <location>
        <begin position="565"/>
        <end position="576"/>
    </location>
</feature>
<organism evidence="3 4">
    <name type="scientific">Reticulomyxa filosa</name>
    <dbReference type="NCBI Taxonomy" id="46433"/>
    <lineage>
        <taxon>Eukaryota</taxon>
        <taxon>Sar</taxon>
        <taxon>Rhizaria</taxon>
        <taxon>Retaria</taxon>
        <taxon>Foraminifera</taxon>
        <taxon>Monothalamids</taxon>
        <taxon>Reticulomyxidae</taxon>
        <taxon>Reticulomyxa</taxon>
    </lineage>
</organism>
<sequence>MEQLECFLNRSTDTNLQTSVVGRLHCLVLPELLTRSIQQQLIKILPSYTRKPRYLLVVISTNSQCFVAQELSLYRNTEIPILQQQESKEFYSTVFCDNFEKFREKQNNAPFVTVFFSQQPCVGKSYTISQWAKKLDLKPKCFVHVPINTFVVDTDFIVNRLLQAPSTTDDLIVFHINISSQAGKDVNTLMFQLLVLRYIVSQEGKGFTVRKNHAFLVELPTELSNTHKNTSLTNVFDWFYFFGDRIKDLSIPFLEIIDEMRIIKPRFDKFEINKFHISPKEMFVLKYLDALDTDLLKPEDISTKEVFMITYFDQSKLKTQNDWDYTKHPDINKTRMMELITKYASAGTRSFNMFIYIHTNCNFCPINYYYYNYYNVVCDVLAKESLVQLKSFLQFLYKQLVQLNQFLYIKRQYAPSDKRHLIPLHVMIATSLVKFAAHIACDTYEGRNGGEVDEDEKSKDIEEAEGKKEFLLVQLWKKADPPMVLFNQLAITDSVQIHMQKTSLDEDLKLMEKKMEHTLSLLSVNLRKNKHLHADEWRLLMKQYSWDLYNFEDEDSQYKPLPNTKKNEEKEKEKKDLSDQMKKLQLLLQICGGFTSKHEEKREEQMEEILKKHGDYALTFDNILKMVAIFFRIKSGIPVLIMGETGCGKTKLLKVMADVLGLEMASIDVHGGYTIQDLQNDLAKPLKQAKERPEITHLIFLDEINTSPEISTFKEVICDHSLNGEVFPDNIVVIAALHPYRSHHRSQDELKDEKEEEKNIPKFYLDDLDKEMCQLVYRVFPLPKSLRAYVWNFGSLSASDEKQYIAVMTSNTWTKQEFLGSTTISPQQLDELKTLFVELICISQKFVRDSLKDRSVCSLRDVRRANSLFLWFFKNRETIGTAYSILEAITLSLAQCYYYRLNQPQREKYNKLISTETMECNTDIKLDLIVKREQDRYIRALTIPPGIATNRAFSENLFVMLVGLATKTPTIIVGRPGFDIFTLSFL</sequence>
<dbReference type="PANTHER" id="PTHR22605">
    <property type="entry name" value="RZ-TYPE DOMAIN-CONTAINING PROTEIN"/>
    <property type="match status" value="1"/>
</dbReference>
<dbReference type="SUPFAM" id="SSF52540">
    <property type="entry name" value="P-loop containing nucleoside triphosphate hydrolases"/>
    <property type="match status" value="1"/>
</dbReference>
<name>X6P0Z3_RETFI</name>
<dbReference type="CDD" id="cd00009">
    <property type="entry name" value="AAA"/>
    <property type="match status" value="1"/>
</dbReference>
<dbReference type="InterPro" id="IPR024317">
    <property type="entry name" value="Dynein_heavy_chain_D4_dom"/>
</dbReference>
<dbReference type="Gene3D" id="3.40.50.300">
    <property type="entry name" value="P-loop containing nucleotide triphosphate hydrolases"/>
    <property type="match status" value="1"/>
</dbReference>
<protein>
    <recommendedName>
        <fullName evidence="2">AAA+ ATPase domain-containing protein</fullName>
    </recommendedName>
</protein>
<keyword evidence="4" id="KW-1185">Reference proteome</keyword>
<accession>X6P0Z3</accession>
<dbReference type="InterPro" id="IPR003593">
    <property type="entry name" value="AAA+_ATPase"/>
</dbReference>
<dbReference type="EMBL" id="ASPP01005072">
    <property type="protein sequence ID" value="ETO31217.1"/>
    <property type="molecule type" value="Genomic_DNA"/>
</dbReference>
<dbReference type="InterPro" id="IPR031248">
    <property type="entry name" value="RNF213"/>
</dbReference>
<gene>
    <name evidence="3" type="ORF">RFI_05906</name>
</gene>
<evidence type="ECO:0000313" key="3">
    <source>
        <dbReference type="EMBL" id="ETO31217.1"/>
    </source>
</evidence>
<dbReference type="GO" id="GO:0004842">
    <property type="term" value="F:ubiquitin-protein transferase activity"/>
    <property type="evidence" value="ECO:0007669"/>
    <property type="project" value="InterPro"/>
</dbReference>
<reference evidence="3 4" key="1">
    <citation type="journal article" date="2013" name="Curr. Biol.">
        <title>The Genome of the Foraminiferan Reticulomyxa filosa.</title>
        <authorList>
            <person name="Glockner G."/>
            <person name="Hulsmann N."/>
            <person name="Schleicher M."/>
            <person name="Noegel A.A."/>
            <person name="Eichinger L."/>
            <person name="Gallinger C."/>
            <person name="Pawlowski J."/>
            <person name="Sierra R."/>
            <person name="Euteneuer U."/>
            <person name="Pillet L."/>
            <person name="Moustafa A."/>
            <person name="Platzer M."/>
            <person name="Groth M."/>
            <person name="Szafranski K."/>
            <person name="Schliwa M."/>
        </authorList>
    </citation>
    <scope>NUCLEOTIDE SEQUENCE [LARGE SCALE GENOMIC DNA]</scope>
</reference>
<feature type="region of interest" description="Disordered" evidence="1">
    <location>
        <begin position="557"/>
        <end position="576"/>
    </location>
</feature>
<proteinExistence type="predicted"/>
<dbReference type="GO" id="GO:0016887">
    <property type="term" value="F:ATP hydrolysis activity"/>
    <property type="evidence" value="ECO:0007669"/>
    <property type="project" value="InterPro"/>
</dbReference>
<dbReference type="Pfam" id="PF12780">
    <property type="entry name" value="AAA_8"/>
    <property type="match status" value="1"/>
</dbReference>
<comment type="caution">
    <text evidence="3">The sequence shown here is derived from an EMBL/GenBank/DDBJ whole genome shotgun (WGS) entry which is preliminary data.</text>
</comment>
<dbReference type="Proteomes" id="UP000023152">
    <property type="component" value="Unassembled WGS sequence"/>
</dbReference>